<feature type="transmembrane region" description="Helical" evidence="1">
    <location>
        <begin position="12"/>
        <end position="32"/>
    </location>
</feature>
<feature type="transmembrane region" description="Helical" evidence="1">
    <location>
        <begin position="66"/>
        <end position="86"/>
    </location>
</feature>
<name>A0ABT8W0Y5_9GAMM</name>
<gene>
    <name evidence="2" type="ORF">QVZ43_08890</name>
</gene>
<comment type="caution">
    <text evidence="2">The sequence shown here is derived from an EMBL/GenBank/DDBJ whole genome shotgun (WGS) entry which is preliminary data.</text>
</comment>
<dbReference type="Proteomes" id="UP001168640">
    <property type="component" value="Unassembled WGS sequence"/>
</dbReference>
<feature type="transmembrane region" description="Helical" evidence="1">
    <location>
        <begin position="92"/>
        <end position="111"/>
    </location>
</feature>
<dbReference type="EMBL" id="JAUMIS010000002">
    <property type="protein sequence ID" value="MDO3721841.1"/>
    <property type="molecule type" value="Genomic_DNA"/>
</dbReference>
<evidence type="ECO:0000313" key="2">
    <source>
        <dbReference type="EMBL" id="MDO3721841.1"/>
    </source>
</evidence>
<dbReference type="Pfam" id="PF09842">
    <property type="entry name" value="DUF2069"/>
    <property type="match status" value="1"/>
</dbReference>
<evidence type="ECO:0000313" key="3">
    <source>
        <dbReference type="Proteomes" id="UP001168640"/>
    </source>
</evidence>
<sequence>MLHNPKARNTARLTIATYLAVLVTLVLTTFFPAPVEGVSIPLMLTVKLIPLLVFAVPVFRGHNRGYIWMAFVVIFYFTQALVSAWLSEGGTGPVVLTVLTFLLFTFAMVHLKVNRPLPAPANSAE</sequence>
<accession>A0ABT8W0Y5</accession>
<dbReference type="RefSeq" id="WP_223795383.1">
    <property type="nucleotide sequence ID" value="NZ_JAUMIS010000002.1"/>
</dbReference>
<keyword evidence="1" id="KW-1133">Transmembrane helix</keyword>
<organism evidence="2 3">
    <name type="scientific">Marinobacter suaedae</name>
    <dbReference type="NCBI Taxonomy" id="3057675"/>
    <lineage>
        <taxon>Bacteria</taxon>
        <taxon>Pseudomonadati</taxon>
        <taxon>Pseudomonadota</taxon>
        <taxon>Gammaproteobacteria</taxon>
        <taxon>Pseudomonadales</taxon>
        <taxon>Marinobacteraceae</taxon>
        <taxon>Marinobacter</taxon>
    </lineage>
</organism>
<reference evidence="2" key="1">
    <citation type="submission" date="2023-07" db="EMBL/GenBank/DDBJ databases">
        <title>Marinobacter sp. chi1 genome sequencing and assembly.</title>
        <authorList>
            <person name="Park S."/>
        </authorList>
    </citation>
    <scope>NUCLEOTIDE SEQUENCE</scope>
    <source>
        <strain evidence="2">Chi1</strain>
    </source>
</reference>
<protein>
    <submittedName>
        <fullName evidence="2">DUF2069 domain-containing protein</fullName>
    </submittedName>
</protein>
<proteinExistence type="predicted"/>
<keyword evidence="1" id="KW-0812">Transmembrane</keyword>
<keyword evidence="3" id="KW-1185">Reference proteome</keyword>
<dbReference type="InterPro" id="IPR018643">
    <property type="entry name" value="DUF2069_membrane"/>
</dbReference>
<keyword evidence="1" id="KW-0472">Membrane</keyword>
<evidence type="ECO:0000256" key="1">
    <source>
        <dbReference type="SAM" id="Phobius"/>
    </source>
</evidence>
<feature type="transmembrane region" description="Helical" evidence="1">
    <location>
        <begin position="38"/>
        <end position="59"/>
    </location>
</feature>